<keyword evidence="1" id="KW-0238">DNA-binding</keyword>
<accession>A0A419HJF8</accession>
<name>A0A419HJF8_9PSEU</name>
<dbReference type="OrthoDB" id="3541350at2"/>
<dbReference type="AlphaFoldDB" id="A0A419HJF8"/>
<dbReference type="EMBL" id="QZFV01000153">
    <property type="protein sequence ID" value="RJQ75943.1"/>
    <property type="molecule type" value="Genomic_DNA"/>
</dbReference>
<evidence type="ECO:0000313" key="1">
    <source>
        <dbReference type="EMBL" id="RJQ75943.1"/>
    </source>
</evidence>
<dbReference type="Proteomes" id="UP000285112">
    <property type="component" value="Unassembled WGS sequence"/>
</dbReference>
<dbReference type="RefSeq" id="WP_120026980.1">
    <property type="nucleotide sequence ID" value="NZ_QZFV01000153.1"/>
</dbReference>
<reference evidence="1 2" key="1">
    <citation type="submission" date="2018-09" db="EMBL/GenBank/DDBJ databases">
        <title>YIM PH 21725 draft genome.</title>
        <authorList>
            <person name="Miao C."/>
        </authorList>
    </citation>
    <scope>NUCLEOTIDE SEQUENCE [LARGE SCALE GENOMIC DNA]</scope>
    <source>
        <strain evidence="2">YIM PH21725</strain>
    </source>
</reference>
<gene>
    <name evidence="1" type="ORF">D5S19_31470</name>
</gene>
<proteinExistence type="predicted"/>
<dbReference type="GO" id="GO:0003677">
    <property type="term" value="F:DNA binding"/>
    <property type="evidence" value="ECO:0007669"/>
    <property type="project" value="UniProtKB-KW"/>
</dbReference>
<protein>
    <submittedName>
        <fullName evidence="1">DNA-binding protein</fullName>
    </submittedName>
</protein>
<keyword evidence="2" id="KW-1185">Reference proteome</keyword>
<comment type="caution">
    <text evidence="1">The sequence shown here is derived from an EMBL/GenBank/DDBJ whole genome shotgun (WGS) entry which is preliminary data.</text>
</comment>
<organism evidence="1 2">
    <name type="scientific">Amycolatopsis panacis</name>
    <dbReference type="NCBI Taxonomy" id="2340917"/>
    <lineage>
        <taxon>Bacteria</taxon>
        <taxon>Bacillati</taxon>
        <taxon>Actinomycetota</taxon>
        <taxon>Actinomycetes</taxon>
        <taxon>Pseudonocardiales</taxon>
        <taxon>Pseudonocardiaceae</taxon>
        <taxon>Amycolatopsis</taxon>
    </lineage>
</organism>
<evidence type="ECO:0000313" key="2">
    <source>
        <dbReference type="Proteomes" id="UP000285112"/>
    </source>
</evidence>
<sequence>MTAQEPVPMTAAEVAALPAVVDLMTAARALRIGRTSAYALARNGDFPCPVLRAGTGWRVPTAGLLRVLGLEPPTT</sequence>